<reference evidence="9" key="1">
    <citation type="submission" date="2025-08" db="UniProtKB">
        <authorList>
            <consortium name="RefSeq"/>
        </authorList>
    </citation>
    <scope>IDENTIFICATION</scope>
    <source>
        <tissue evidence="9">Testes</tissue>
    </source>
</reference>
<evidence type="ECO:0000256" key="2">
    <source>
        <dbReference type="ARBA" id="ARBA00022670"/>
    </source>
</evidence>
<organism evidence="8 9">
    <name type="scientific">Saccoglossus kowalevskii</name>
    <name type="common">Acorn worm</name>
    <dbReference type="NCBI Taxonomy" id="10224"/>
    <lineage>
        <taxon>Eukaryota</taxon>
        <taxon>Metazoa</taxon>
        <taxon>Hemichordata</taxon>
        <taxon>Enteropneusta</taxon>
        <taxon>Harrimaniidae</taxon>
        <taxon>Saccoglossus</taxon>
    </lineage>
</organism>
<accession>A0ABM0MH65</accession>
<dbReference type="PROSITE" id="PS51892">
    <property type="entry name" value="SUBTILASE"/>
    <property type="match status" value="1"/>
</dbReference>
<comment type="similarity">
    <text evidence="1 5">Belongs to the peptidase S8 family.</text>
</comment>
<keyword evidence="2" id="KW-0645">Protease</keyword>
<evidence type="ECO:0000256" key="5">
    <source>
        <dbReference type="PROSITE-ProRule" id="PRU01240"/>
    </source>
</evidence>
<evidence type="ECO:0000259" key="7">
    <source>
        <dbReference type="Pfam" id="PF00082"/>
    </source>
</evidence>
<evidence type="ECO:0000256" key="4">
    <source>
        <dbReference type="ARBA" id="ARBA00022825"/>
    </source>
</evidence>
<proteinExistence type="inferred from homology"/>
<evidence type="ECO:0000313" key="8">
    <source>
        <dbReference type="Proteomes" id="UP000694865"/>
    </source>
</evidence>
<dbReference type="GeneID" id="102802355"/>
<evidence type="ECO:0000256" key="6">
    <source>
        <dbReference type="SAM" id="MobiDB-lite"/>
    </source>
</evidence>
<dbReference type="InterPro" id="IPR036852">
    <property type="entry name" value="Peptidase_S8/S53_dom_sf"/>
</dbReference>
<name>A0ABM0MH65_SACKO</name>
<evidence type="ECO:0000256" key="1">
    <source>
        <dbReference type="ARBA" id="ARBA00011073"/>
    </source>
</evidence>
<evidence type="ECO:0000313" key="9">
    <source>
        <dbReference type="RefSeq" id="XP_006819356.1"/>
    </source>
</evidence>
<dbReference type="Proteomes" id="UP000694865">
    <property type="component" value="Unplaced"/>
</dbReference>
<keyword evidence="8" id="KW-1185">Reference proteome</keyword>
<dbReference type="PANTHER" id="PTHR43806:SF11">
    <property type="entry name" value="CEREVISIN-RELATED"/>
    <property type="match status" value="1"/>
</dbReference>
<feature type="region of interest" description="Disordered" evidence="6">
    <location>
        <begin position="22"/>
        <end position="49"/>
    </location>
</feature>
<dbReference type="InterPro" id="IPR000209">
    <property type="entry name" value="Peptidase_S8/S53_dom"/>
</dbReference>
<dbReference type="RefSeq" id="XP_006819356.1">
    <property type="nucleotide sequence ID" value="XM_006819293.1"/>
</dbReference>
<keyword evidence="4" id="KW-0720">Serine protease</keyword>
<feature type="compositionally biased region" description="Polar residues" evidence="6">
    <location>
        <begin position="37"/>
        <end position="49"/>
    </location>
</feature>
<dbReference type="InterPro" id="IPR023828">
    <property type="entry name" value="Peptidase_S8_Ser-AS"/>
</dbReference>
<keyword evidence="3" id="KW-0378">Hydrolase</keyword>
<sequence>MDDATTRLTAAGFTTAVAAGNSDEDACNGSPSREETSITVGATTDTDTRSGFSNYGTCLEIFAPGSFVRSSYHTCDTCYESLSGTSMAAPHVCGVAAVLLSGGQCSDNTSCRAKIDEDATVDVLTNIGIGSPNKLLYCD</sequence>
<feature type="domain" description="Peptidase S8/S53" evidence="7">
    <location>
        <begin position="8"/>
        <end position="109"/>
    </location>
</feature>
<dbReference type="Pfam" id="PF00082">
    <property type="entry name" value="Peptidase_S8"/>
    <property type="match status" value="1"/>
</dbReference>
<dbReference type="InterPro" id="IPR050131">
    <property type="entry name" value="Peptidase_S8_subtilisin-like"/>
</dbReference>
<protein>
    <submittedName>
        <fullName evidence="9">Subtilisin-like protease 3-like</fullName>
    </submittedName>
</protein>
<comment type="caution">
    <text evidence="5">Lacks conserved residue(s) required for the propagation of feature annotation.</text>
</comment>
<dbReference type="SUPFAM" id="SSF52743">
    <property type="entry name" value="Subtilisin-like"/>
    <property type="match status" value="1"/>
</dbReference>
<gene>
    <name evidence="9" type="primary">LOC102802355</name>
</gene>
<dbReference type="PROSITE" id="PS00138">
    <property type="entry name" value="SUBTILASE_SER"/>
    <property type="match status" value="1"/>
</dbReference>
<dbReference type="Gene3D" id="3.40.50.200">
    <property type="entry name" value="Peptidase S8/S53 domain"/>
    <property type="match status" value="1"/>
</dbReference>
<evidence type="ECO:0000256" key="3">
    <source>
        <dbReference type="ARBA" id="ARBA00022801"/>
    </source>
</evidence>
<dbReference type="PANTHER" id="PTHR43806">
    <property type="entry name" value="PEPTIDASE S8"/>
    <property type="match status" value="1"/>
</dbReference>